<dbReference type="SUPFAM" id="SSF52540">
    <property type="entry name" value="P-loop containing nucleoside triphosphate hydrolases"/>
    <property type="match status" value="1"/>
</dbReference>
<reference evidence="5 6" key="1">
    <citation type="submission" date="2019-04" db="EMBL/GenBank/DDBJ databases">
        <title>Pedobacter sp. RP-1-16 sp. nov., isolated from Arctic soil.</title>
        <authorList>
            <person name="Dahal R.H."/>
            <person name="Kim D.-U."/>
        </authorList>
    </citation>
    <scope>NUCLEOTIDE SEQUENCE [LARGE SCALE GENOMIC DNA]</scope>
    <source>
        <strain evidence="5 6">RP-1-16</strain>
    </source>
</reference>
<evidence type="ECO:0000256" key="3">
    <source>
        <dbReference type="ARBA" id="ARBA00023125"/>
    </source>
</evidence>
<dbReference type="AlphaFoldDB" id="A0A4U1GU39"/>
<dbReference type="InterPro" id="IPR007696">
    <property type="entry name" value="DNA_mismatch_repair_MutS_core"/>
</dbReference>
<dbReference type="GO" id="GO:0005524">
    <property type="term" value="F:ATP binding"/>
    <property type="evidence" value="ECO:0007669"/>
    <property type="project" value="UniProtKB-KW"/>
</dbReference>
<evidence type="ECO:0000313" key="6">
    <source>
        <dbReference type="Proteomes" id="UP000309594"/>
    </source>
</evidence>
<dbReference type="SUPFAM" id="SSF48334">
    <property type="entry name" value="DNA repair protein MutS, domain III"/>
    <property type="match status" value="1"/>
</dbReference>
<keyword evidence="1" id="KW-0547">Nucleotide-binding</keyword>
<dbReference type="InterPro" id="IPR036187">
    <property type="entry name" value="DNA_mismatch_repair_MutS_sf"/>
</dbReference>
<dbReference type="PANTHER" id="PTHR11361:SF99">
    <property type="entry name" value="DNA MISMATCH REPAIR PROTEIN"/>
    <property type="match status" value="1"/>
</dbReference>
<gene>
    <name evidence="5" type="ORF">FBD94_02610</name>
</gene>
<dbReference type="GO" id="GO:0030983">
    <property type="term" value="F:mismatched DNA binding"/>
    <property type="evidence" value="ECO:0007669"/>
    <property type="project" value="InterPro"/>
</dbReference>
<keyword evidence="3" id="KW-0238">DNA-binding</keyword>
<dbReference type="InterPro" id="IPR027417">
    <property type="entry name" value="P-loop_NTPase"/>
</dbReference>
<evidence type="ECO:0000256" key="2">
    <source>
        <dbReference type="ARBA" id="ARBA00022840"/>
    </source>
</evidence>
<keyword evidence="2" id="KW-0067">ATP-binding</keyword>
<dbReference type="PANTHER" id="PTHR11361">
    <property type="entry name" value="DNA MISMATCH REPAIR PROTEIN MUTS FAMILY MEMBER"/>
    <property type="match status" value="1"/>
</dbReference>
<dbReference type="Gene3D" id="3.40.50.300">
    <property type="entry name" value="P-loop containing nucleotide triphosphate hydrolases"/>
    <property type="match status" value="1"/>
</dbReference>
<dbReference type="Pfam" id="PF05192">
    <property type="entry name" value="MutS_III"/>
    <property type="match status" value="1"/>
</dbReference>
<evidence type="ECO:0000259" key="4">
    <source>
        <dbReference type="SMART" id="SM00534"/>
    </source>
</evidence>
<feature type="domain" description="DNA mismatch repair proteins mutS family" evidence="4">
    <location>
        <begin position="258"/>
        <end position="444"/>
    </location>
</feature>
<dbReference type="GO" id="GO:0005829">
    <property type="term" value="C:cytosol"/>
    <property type="evidence" value="ECO:0007669"/>
    <property type="project" value="TreeGrafter"/>
</dbReference>
<dbReference type="GO" id="GO:0140664">
    <property type="term" value="F:ATP-dependent DNA damage sensor activity"/>
    <property type="evidence" value="ECO:0007669"/>
    <property type="project" value="InterPro"/>
</dbReference>
<dbReference type="InterPro" id="IPR000432">
    <property type="entry name" value="DNA_mismatch_repair_MutS_C"/>
</dbReference>
<dbReference type="InterPro" id="IPR045076">
    <property type="entry name" value="MutS"/>
</dbReference>
<dbReference type="EMBL" id="SWDX01000001">
    <property type="protein sequence ID" value="TKC65462.1"/>
    <property type="molecule type" value="Genomic_DNA"/>
</dbReference>
<dbReference type="SMART" id="SM00534">
    <property type="entry name" value="MUTSac"/>
    <property type="match status" value="1"/>
</dbReference>
<accession>A0A4U1GU39</accession>
<evidence type="ECO:0000313" key="5">
    <source>
        <dbReference type="EMBL" id="TKC65462.1"/>
    </source>
</evidence>
<protein>
    <submittedName>
        <fullName evidence="5">DNA mismatch repair protein</fullName>
    </submittedName>
</protein>
<dbReference type="Pfam" id="PF00488">
    <property type="entry name" value="MutS_V"/>
    <property type="match status" value="1"/>
</dbReference>
<proteinExistence type="predicted"/>
<dbReference type="RefSeq" id="WP_136878957.1">
    <property type="nucleotide sequence ID" value="NZ_SWDX01000001.1"/>
</dbReference>
<dbReference type="GO" id="GO:0006298">
    <property type="term" value="P:mismatch repair"/>
    <property type="evidence" value="ECO:0007669"/>
    <property type="project" value="InterPro"/>
</dbReference>
<sequence>MSFSVDKQTLDDLNVFNKKGRDSVFGLFNRTRTRGGAEILEQMFRYPLSDAGAINQRSEVIQFFQSAQIAFPFKEEWFDLIEQYLSNADERSKLQNDENKLGRTFSSLMGTDTEYRQIAKAVTAVIALLNAFRQFLDQVNQGKADTPYDEESQTIEGVLADEEIQQILKGAAVEKQNYEKIAAYDKVLRFKKKDQLQRLLYYAYHLDVYIAIAKVATVKQFVFPQALPEHQQTLKLEGVYHPLLEHAIGNNLEVDPDGNVIFLTGANMAGKSTFMKSLGIAVFLAHAGFPVPAKSMVFPVMDGLFSTINLPDNLSMGYSHFYAEVLRVKKVAEQLALSKKIFVIFDELFRGTNVKDAFEATVALTAAFARKRNCMFVISTHIIEAGAVLKDRCNNIQFIYLPTIMDGAKPVYTYTLKQGITEDRHGMIIINNEGIIDILKNKKTR</sequence>
<comment type="caution">
    <text evidence="5">The sequence shown here is derived from an EMBL/GenBank/DDBJ whole genome shotgun (WGS) entry which is preliminary data.</text>
</comment>
<dbReference type="Gene3D" id="1.10.1420.10">
    <property type="match status" value="1"/>
</dbReference>
<name>A0A4U1GU39_9SPHI</name>
<organism evidence="5 6">
    <name type="scientific">Pedobacter hiemivivus</name>
    <dbReference type="NCBI Taxonomy" id="2530454"/>
    <lineage>
        <taxon>Bacteria</taxon>
        <taxon>Pseudomonadati</taxon>
        <taxon>Bacteroidota</taxon>
        <taxon>Sphingobacteriia</taxon>
        <taxon>Sphingobacteriales</taxon>
        <taxon>Sphingobacteriaceae</taxon>
        <taxon>Pedobacter</taxon>
    </lineage>
</organism>
<dbReference type="Proteomes" id="UP000309594">
    <property type="component" value="Unassembled WGS sequence"/>
</dbReference>
<evidence type="ECO:0000256" key="1">
    <source>
        <dbReference type="ARBA" id="ARBA00022741"/>
    </source>
</evidence>